<reference evidence="1" key="2">
    <citation type="submission" date="2022-01" db="EMBL/GenBank/DDBJ databases">
        <authorList>
            <person name="Yamashiro T."/>
            <person name="Shiraishi A."/>
            <person name="Satake H."/>
            <person name="Nakayama K."/>
        </authorList>
    </citation>
    <scope>NUCLEOTIDE SEQUENCE</scope>
</reference>
<gene>
    <name evidence="1" type="ORF">Tco_0992336</name>
</gene>
<name>A0ABQ5F3H3_9ASTR</name>
<comment type="caution">
    <text evidence="1">The sequence shown here is derived from an EMBL/GenBank/DDBJ whole genome shotgun (WGS) entry which is preliminary data.</text>
</comment>
<proteinExistence type="predicted"/>
<sequence>MSLPLRKVIGFASGLNQFEKNKIRELTEVENTNRYRLDLQEDTMSGVLGNIDRMDNEMTWMQRDYREARAEMRNAWCFDAIC</sequence>
<reference evidence="1" key="1">
    <citation type="journal article" date="2022" name="Int. J. Mol. Sci.">
        <title>Draft Genome of Tanacetum Coccineum: Genomic Comparison of Closely Related Tanacetum-Family Plants.</title>
        <authorList>
            <person name="Yamashiro T."/>
            <person name="Shiraishi A."/>
            <person name="Nakayama K."/>
            <person name="Satake H."/>
        </authorList>
    </citation>
    <scope>NUCLEOTIDE SEQUENCE</scope>
</reference>
<dbReference type="Proteomes" id="UP001151760">
    <property type="component" value="Unassembled WGS sequence"/>
</dbReference>
<accession>A0ABQ5F3H3</accession>
<protein>
    <submittedName>
        <fullName evidence="1">Uncharacterized protein</fullName>
    </submittedName>
</protein>
<organism evidence="1 2">
    <name type="scientific">Tanacetum coccineum</name>
    <dbReference type="NCBI Taxonomy" id="301880"/>
    <lineage>
        <taxon>Eukaryota</taxon>
        <taxon>Viridiplantae</taxon>
        <taxon>Streptophyta</taxon>
        <taxon>Embryophyta</taxon>
        <taxon>Tracheophyta</taxon>
        <taxon>Spermatophyta</taxon>
        <taxon>Magnoliopsida</taxon>
        <taxon>eudicotyledons</taxon>
        <taxon>Gunneridae</taxon>
        <taxon>Pentapetalae</taxon>
        <taxon>asterids</taxon>
        <taxon>campanulids</taxon>
        <taxon>Asterales</taxon>
        <taxon>Asteraceae</taxon>
        <taxon>Asteroideae</taxon>
        <taxon>Anthemideae</taxon>
        <taxon>Anthemidinae</taxon>
        <taxon>Tanacetum</taxon>
    </lineage>
</organism>
<evidence type="ECO:0000313" key="2">
    <source>
        <dbReference type="Proteomes" id="UP001151760"/>
    </source>
</evidence>
<dbReference type="EMBL" id="BQNB010016918">
    <property type="protein sequence ID" value="GJT57282.1"/>
    <property type="molecule type" value="Genomic_DNA"/>
</dbReference>
<keyword evidence="2" id="KW-1185">Reference proteome</keyword>
<evidence type="ECO:0000313" key="1">
    <source>
        <dbReference type="EMBL" id="GJT57282.1"/>
    </source>
</evidence>